<evidence type="ECO:0000313" key="2">
    <source>
        <dbReference type="EMBL" id="JAH01082.1"/>
    </source>
</evidence>
<accession>A0A0E9P9Y7</accession>
<feature type="region of interest" description="Disordered" evidence="1">
    <location>
        <begin position="29"/>
        <end position="49"/>
    </location>
</feature>
<dbReference type="AlphaFoldDB" id="A0A0E9P9Y7"/>
<proteinExistence type="predicted"/>
<reference evidence="2" key="2">
    <citation type="journal article" date="2015" name="Fish Shellfish Immunol.">
        <title>Early steps in the European eel (Anguilla anguilla)-Vibrio vulnificus interaction in the gills: Role of the RtxA13 toxin.</title>
        <authorList>
            <person name="Callol A."/>
            <person name="Pajuelo D."/>
            <person name="Ebbesson L."/>
            <person name="Teles M."/>
            <person name="MacKenzie S."/>
            <person name="Amaro C."/>
        </authorList>
    </citation>
    <scope>NUCLEOTIDE SEQUENCE</scope>
</reference>
<organism evidence="2">
    <name type="scientific">Anguilla anguilla</name>
    <name type="common">European freshwater eel</name>
    <name type="synonym">Muraena anguilla</name>
    <dbReference type="NCBI Taxonomy" id="7936"/>
    <lineage>
        <taxon>Eukaryota</taxon>
        <taxon>Metazoa</taxon>
        <taxon>Chordata</taxon>
        <taxon>Craniata</taxon>
        <taxon>Vertebrata</taxon>
        <taxon>Euteleostomi</taxon>
        <taxon>Actinopterygii</taxon>
        <taxon>Neopterygii</taxon>
        <taxon>Teleostei</taxon>
        <taxon>Anguilliformes</taxon>
        <taxon>Anguillidae</taxon>
        <taxon>Anguilla</taxon>
    </lineage>
</organism>
<sequence length="49" mass="5399">MKYITGNYVEHMHMRGRNEGRHASLIGSSFTDGLAPQQFQGGNGMGMNN</sequence>
<evidence type="ECO:0000256" key="1">
    <source>
        <dbReference type="SAM" id="MobiDB-lite"/>
    </source>
</evidence>
<protein>
    <submittedName>
        <fullName evidence="2">Uncharacterized protein</fullName>
    </submittedName>
</protein>
<reference evidence="2" key="1">
    <citation type="submission" date="2014-11" db="EMBL/GenBank/DDBJ databases">
        <authorList>
            <person name="Amaro Gonzalez C."/>
        </authorList>
    </citation>
    <scope>NUCLEOTIDE SEQUENCE</scope>
</reference>
<name>A0A0E9P9Y7_ANGAN</name>
<dbReference type="EMBL" id="GBXM01107495">
    <property type="protein sequence ID" value="JAH01082.1"/>
    <property type="molecule type" value="Transcribed_RNA"/>
</dbReference>